<sequence length="232" mass="24574">MTTYDIAGQTVTMPVQVRDASAGTVLFEVDAAGAAALLPTDAFEIVETSPGKAHLAVVLVDYRDNDLGAYHEVGLTLFVRPRSGGEDGTFITRLPVDQSFTCEAGQKIWGFPKTVERIDVENTATSSTWTLRMDGELALTLRLPRGGADEMPPAPMIAYSLIDGVPHATSFTQGGEGSQIVFGGDGVELTLGSHPVGRELAGLGLPGAPVVLSTWTETMRATFEEALPLKPE</sequence>
<dbReference type="Gene3D" id="2.40.400.10">
    <property type="entry name" value="Acetoacetate decarboxylase-like"/>
    <property type="match status" value="1"/>
</dbReference>
<dbReference type="RefSeq" id="WP_345730703.1">
    <property type="nucleotide sequence ID" value="NZ_BAAAYN010000034.1"/>
</dbReference>
<comment type="caution">
    <text evidence="1">The sequence shown here is derived from an EMBL/GenBank/DDBJ whole genome shotgun (WGS) entry which is preliminary data.</text>
</comment>
<dbReference type="EMBL" id="BAAAYN010000034">
    <property type="protein sequence ID" value="GAA3391711.1"/>
    <property type="molecule type" value="Genomic_DNA"/>
</dbReference>
<evidence type="ECO:0000313" key="1">
    <source>
        <dbReference type="EMBL" id="GAA3391711.1"/>
    </source>
</evidence>
<proteinExistence type="predicted"/>
<accession>A0ABP6T2Z3</accession>
<dbReference type="Proteomes" id="UP001501676">
    <property type="component" value="Unassembled WGS sequence"/>
</dbReference>
<protein>
    <submittedName>
        <fullName evidence="1">Acetoacetate decarboxylase family protein</fullName>
    </submittedName>
</protein>
<organism evidence="1 2">
    <name type="scientific">Cryptosporangium minutisporangium</name>
    <dbReference type="NCBI Taxonomy" id="113569"/>
    <lineage>
        <taxon>Bacteria</taxon>
        <taxon>Bacillati</taxon>
        <taxon>Actinomycetota</taxon>
        <taxon>Actinomycetes</taxon>
        <taxon>Cryptosporangiales</taxon>
        <taxon>Cryptosporangiaceae</taxon>
        <taxon>Cryptosporangium</taxon>
    </lineage>
</organism>
<dbReference type="InterPro" id="IPR023375">
    <property type="entry name" value="ADC_dom_sf"/>
</dbReference>
<name>A0ABP6T2Z3_9ACTN</name>
<reference evidence="2" key="1">
    <citation type="journal article" date="2019" name="Int. J. Syst. Evol. Microbiol.">
        <title>The Global Catalogue of Microorganisms (GCM) 10K type strain sequencing project: providing services to taxonomists for standard genome sequencing and annotation.</title>
        <authorList>
            <consortium name="The Broad Institute Genomics Platform"/>
            <consortium name="The Broad Institute Genome Sequencing Center for Infectious Disease"/>
            <person name="Wu L."/>
            <person name="Ma J."/>
        </authorList>
    </citation>
    <scope>NUCLEOTIDE SEQUENCE [LARGE SCALE GENOMIC DNA]</scope>
    <source>
        <strain evidence="2">JCM 9458</strain>
    </source>
</reference>
<evidence type="ECO:0000313" key="2">
    <source>
        <dbReference type="Proteomes" id="UP001501676"/>
    </source>
</evidence>
<dbReference type="SUPFAM" id="SSF160104">
    <property type="entry name" value="Acetoacetate decarboxylase-like"/>
    <property type="match status" value="1"/>
</dbReference>
<keyword evidence="2" id="KW-1185">Reference proteome</keyword>
<dbReference type="InterPro" id="IPR010451">
    <property type="entry name" value="Acetoacetate_decarboxylase"/>
</dbReference>
<gene>
    <name evidence="1" type="ORF">GCM10020369_50670</name>
</gene>
<dbReference type="Pfam" id="PF06314">
    <property type="entry name" value="ADC"/>
    <property type="match status" value="1"/>
</dbReference>